<feature type="domain" description="Heterokaryon incompatibility" evidence="1">
    <location>
        <begin position="102"/>
        <end position="201"/>
    </location>
</feature>
<dbReference type="InterPro" id="IPR052895">
    <property type="entry name" value="HetReg/Transcr_Mod"/>
</dbReference>
<dbReference type="InterPro" id="IPR010730">
    <property type="entry name" value="HET"/>
</dbReference>
<reference evidence="2 3" key="1">
    <citation type="submission" date="2020-02" db="EMBL/GenBank/DDBJ databases">
        <title>Identification and distribution of gene clusters putatively required for synthesis of sphingolipid metabolism inhibitors in phylogenetically diverse species of the filamentous fungus Fusarium.</title>
        <authorList>
            <person name="Kim H.-S."/>
            <person name="Busman M."/>
            <person name="Brown D.W."/>
            <person name="Divon H."/>
            <person name="Uhlig S."/>
            <person name="Proctor R.H."/>
        </authorList>
    </citation>
    <scope>NUCLEOTIDE SEQUENCE [LARGE SCALE GENOMIC DNA]</scope>
    <source>
        <strain evidence="2 3">NRRL 2903</strain>
    </source>
</reference>
<keyword evidence="3" id="KW-1185">Reference proteome</keyword>
<gene>
    <name evidence="2" type="ORF">FAUST_5614</name>
</gene>
<protein>
    <recommendedName>
        <fullName evidence="1">Heterokaryon incompatibility domain-containing protein</fullName>
    </recommendedName>
</protein>
<sequence>MKDDIFVMRQTTDGADQSQDASADAVAGHSLEQPLSFYDRLSKDHDCTRLLRFVEASDSDHIICTLSKVAFGDKPQFDSLSYMWGMAKLSKRSLSTATTSDYWIDAICFNQNDIDERNRQVRIMHHIYFRAQTVVVWLGKTYTKYETLLPHLRHISHLNARIDETTPESTPDPAQIGSSVLDLAIELCNDVYWKRLWIIQEIGLFLRS</sequence>
<evidence type="ECO:0000313" key="2">
    <source>
        <dbReference type="EMBL" id="KAF5238247.1"/>
    </source>
</evidence>
<comment type="caution">
    <text evidence="2">The sequence shown here is derived from an EMBL/GenBank/DDBJ whole genome shotgun (WGS) entry which is preliminary data.</text>
</comment>
<accession>A0AAN6C0P8</accession>
<dbReference type="AlphaFoldDB" id="A0AAN6C0P8"/>
<evidence type="ECO:0000313" key="3">
    <source>
        <dbReference type="Proteomes" id="UP000537989"/>
    </source>
</evidence>
<organism evidence="2 3">
    <name type="scientific">Fusarium austroamericanum</name>
    <dbReference type="NCBI Taxonomy" id="282268"/>
    <lineage>
        <taxon>Eukaryota</taxon>
        <taxon>Fungi</taxon>
        <taxon>Dikarya</taxon>
        <taxon>Ascomycota</taxon>
        <taxon>Pezizomycotina</taxon>
        <taxon>Sordariomycetes</taxon>
        <taxon>Hypocreomycetidae</taxon>
        <taxon>Hypocreales</taxon>
        <taxon>Nectriaceae</taxon>
        <taxon>Fusarium</taxon>
    </lineage>
</organism>
<proteinExistence type="predicted"/>
<dbReference type="Proteomes" id="UP000537989">
    <property type="component" value="Unassembled WGS sequence"/>
</dbReference>
<dbReference type="EMBL" id="JAAMOD010000145">
    <property type="protein sequence ID" value="KAF5238247.1"/>
    <property type="molecule type" value="Genomic_DNA"/>
</dbReference>
<name>A0AAN6C0P8_FUSAU</name>
<evidence type="ECO:0000259" key="1">
    <source>
        <dbReference type="Pfam" id="PF06985"/>
    </source>
</evidence>
<dbReference type="PANTHER" id="PTHR24148">
    <property type="entry name" value="ANKYRIN REPEAT DOMAIN-CONTAINING PROTEIN 39 HOMOLOG-RELATED"/>
    <property type="match status" value="1"/>
</dbReference>
<dbReference type="Pfam" id="PF06985">
    <property type="entry name" value="HET"/>
    <property type="match status" value="1"/>
</dbReference>
<dbReference type="PANTHER" id="PTHR24148:SF64">
    <property type="entry name" value="HETEROKARYON INCOMPATIBILITY DOMAIN-CONTAINING PROTEIN"/>
    <property type="match status" value="1"/>
</dbReference>